<dbReference type="AlphaFoldDB" id="A0AA35TEH8"/>
<keyword evidence="4" id="KW-1185">Reference proteome</keyword>
<reference evidence="3" key="1">
    <citation type="submission" date="2023-03" db="EMBL/GenBank/DDBJ databases">
        <authorList>
            <person name="Steffen K."/>
            <person name="Cardenas P."/>
        </authorList>
    </citation>
    <scope>NUCLEOTIDE SEQUENCE</scope>
</reference>
<evidence type="ECO:0000313" key="3">
    <source>
        <dbReference type="EMBL" id="CAI8046514.1"/>
    </source>
</evidence>
<sequence length="107" mass="11951">TSLKVAVPLYSLVQHEVLASTCITVLGWCIYMYNCLGAISKFSESRPHRRALFHCCDTEGSSLQCRLLPRGRKEHHQNSAHCWCLEQSQGPCPHTGTSSDGCWSVRS</sequence>
<comment type="caution">
    <text evidence="3">The sequence shown here is derived from an EMBL/GenBank/DDBJ whole genome shotgun (WGS) entry which is preliminary data.</text>
</comment>
<evidence type="ECO:0000256" key="1">
    <source>
        <dbReference type="SAM" id="MobiDB-lite"/>
    </source>
</evidence>
<proteinExistence type="predicted"/>
<feature type="transmembrane region" description="Helical" evidence="2">
    <location>
        <begin position="17"/>
        <end position="39"/>
    </location>
</feature>
<feature type="non-terminal residue" evidence="3">
    <location>
        <position position="1"/>
    </location>
</feature>
<evidence type="ECO:0000313" key="4">
    <source>
        <dbReference type="Proteomes" id="UP001174909"/>
    </source>
</evidence>
<dbReference type="Proteomes" id="UP001174909">
    <property type="component" value="Unassembled WGS sequence"/>
</dbReference>
<dbReference type="EMBL" id="CASHTH010003569">
    <property type="protein sequence ID" value="CAI8046514.1"/>
    <property type="molecule type" value="Genomic_DNA"/>
</dbReference>
<keyword evidence="2" id="KW-1133">Transmembrane helix</keyword>
<evidence type="ECO:0000256" key="2">
    <source>
        <dbReference type="SAM" id="Phobius"/>
    </source>
</evidence>
<organism evidence="3 4">
    <name type="scientific">Geodia barretti</name>
    <name type="common">Barrett's horny sponge</name>
    <dbReference type="NCBI Taxonomy" id="519541"/>
    <lineage>
        <taxon>Eukaryota</taxon>
        <taxon>Metazoa</taxon>
        <taxon>Porifera</taxon>
        <taxon>Demospongiae</taxon>
        <taxon>Heteroscleromorpha</taxon>
        <taxon>Tetractinellida</taxon>
        <taxon>Astrophorina</taxon>
        <taxon>Geodiidae</taxon>
        <taxon>Geodia</taxon>
    </lineage>
</organism>
<accession>A0AA35TEH8</accession>
<keyword evidence="2" id="KW-0812">Transmembrane</keyword>
<gene>
    <name evidence="3" type="ORF">GBAR_LOCUS25739</name>
</gene>
<protein>
    <submittedName>
        <fullName evidence="3">Uncharacterized protein</fullName>
    </submittedName>
</protein>
<name>A0AA35TEH8_GEOBA</name>
<keyword evidence="2" id="KW-0472">Membrane</keyword>
<feature type="region of interest" description="Disordered" evidence="1">
    <location>
        <begin position="88"/>
        <end position="107"/>
    </location>
</feature>